<keyword evidence="2" id="KW-1185">Reference proteome</keyword>
<dbReference type="Proteomes" id="UP001153332">
    <property type="component" value="Unassembled WGS sequence"/>
</dbReference>
<evidence type="ECO:0000313" key="1">
    <source>
        <dbReference type="EMBL" id="KAJ8127047.1"/>
    </source>
</evidence>
<evidence type="ECO:0000313" key="2">
    <source>
        <dbReference type="Proteomes" id="UP001153332"/>
    </source>
</evidence>
<gene>
    <name evidence="1" type="ORF">O1611_g6590</name>
</gene>
<proteinExistence type="predicted"/>
<comment type="caution">
    <text evidence="1">The sequence shown here is derived from an EMBL/GenBank/DDBJ whole genome shotgun (WGS) entry which is preliminary data.</text>
</comment>
<organism evidence="1 2">
    <name type="scientific">Lasiodiplodia mahajangana</name>
    <dbReference type="NCBI Taxonomy" id="1108764"/>
    <lineage>
        <taxon>Eukaryota</taxon>
        <taxon>Fungi</taxon>
        <taxon>Dikarya</taxon>
        <taxon>Ascomycota</taxon>
        <taxon>Pezizomycotina</taxon>
        <taxon>Dothideomycetes</taxon>
        <taxon>Dothideomycetes incertae sedis</taxon>
        <taxon>Botryosphaeriales</taxon>
        <taxon>Botryosphaeriaceae</taxon>
        <taxon>Lasiodiplodia</taxon>
    </lineage>
</organism>
<protein>
    <submittedName>
        <fullName evidence="1">Uncharacterized protein</fullName>
    </submittedName>
</protein>
<accession>A0ACC2JIC9</accession>
<reference evidence="1" key="1">
    <citation type="submission" date="2022-12" db="EMBL/GenBank/DDBJ databases">
        <title>Genome Sequence of Lasiodiplodia mahajangana.</title>
        <authorList>
            <person name="Buettner E."/>
        </authorList>
    </citation>
    <scope>NUCLEOTIDE SEQUENCE</scope>
    <source>
        <strain evidence="1">VT137</strain>
    </source>
</reference>
<name>A0ACC2JIC9_9PEZI</name>
<sequence>MKADILLSWLTLLQGVFAWSHRPRPSGFVHPGALHTEKDIARVRKHVQNQDEPWFTAYKHLENSALAQTTWVAKPHAVIIRGTNATYTIPNTYSDAYRDTASAYQLALRWLISGNTKFADHAVSIMNNWTATLEDISGTEDEYLAAGLYGYQFANVGELLRLYPKWTKENQTVFGAMLNDIFAKYNRDFLDFHNNKPNFYYANWDFCNIASLMAIGIFNDNATMYDYAVNYFINGLPDGAVANGALPFFSIANFTEEGSGKILMQGQEAGRDQGHSLLDIALLGVIGQQGYNQGVDLYAPYGNGILNAAEYIGKYNTNHSVPYKPYVSWEGTLPVVSNKSRFDVRPGFEAIYAHYADLKGLNASWTGAYRDYVNANSTDKIEGGGGDYGPNSGGFDTFGYAEYTMTKRLRTEETTPDLTVEKQRFAKSRPLTPDGSPFYTQNHLLASPLLSDSSAKTISRLFSKQVEAKLWGVAARALELSHPPLDYPEYTEPGGTEYVYRELEFWTSGFFPGSLYLLLERGRRFRSHPSALHNAKIHDLKLEFACKWWTEHLHRNAHLSTTHDLGFMVMPWAKLAWELNRDYRAFETLKTAAKTLYRRYSDQVGLIRSWDTCVTKRYSFLDPDTKFLTVIVCPRSP</sequence>
<dbReference type="EMBL" id="JAPUUL010001579">
    <property type="protein sequence ID" value="KAJ8127047.1"/>
    <property type="molecule type" value="Genomic_DNA"/>
</dbReference>